<feature type="compositionally biased region" description="Polar residues" evidence="1">
    <location>
        <begin position="1"/>
        <end position="30"/>
    </location>
</feature>
<protein>
    <submittedName>
        <fullName evidence="2">Uncharacterized protein</fullName>
    </submittedName>
</protein>
<evidence type="ECO:0000256" key="1">
    <source>
        <dbReference type="SAM" id="MobiDB-lite"/>
    </source>
</evidence>
<accession>A0A101M0R7</accession>
<keyword evidence="2" id="KW-0496">Mitochondrion</keyword>
<comment type="caution">
    <text evidence="2">The sequence shown here is derived from an EMBL/GenBank/DDBJ whole genome shotgun (WGS) entry which is preliminary data.</text>
</comment>
<proteinExistence type="predicted"/>
<sequence>MTNTGDSNILDQQQQQTIYRETTHSTMESVDSTKKEATKRVRALGASIADCVK</sequence>
<dbReference type="AlphaFoldDB" id="A0A101M0R7"/>
<name>A0A101M0R7_PICGL</name>
<dbReference type="EMBL" id="LKAM01000004">
    <property type="protein sequence ID" value="KUM48901.1"/>
    <property type="molecule type" value="Genomic_DNA"/>
</dbReference>
<reference evidence="2" key="1">
    <citation type="journal article" date="2015" name="Genome Biol. Evol.">
        <title>Organellar Genomes of White Spruce (Picea glauca): Assembly and Annotation.</title>
        <authorList>
            <person name="Jackman S.D."/>
            <person name="Warren R.L."/>
            <person name="Gibb E.A."/>
            <person name="Vandervalk B.P."/>
            <person name="Mohamadi H."/>
            <person name="Chu J."/>
            <person name="Raymond A."/>
            <person name="Pleasance S."/>
            <person name="Coope R."/>
            <person name="Wildung M.R."/>
            <person name="Ritland C.E."/>
            <person name="Bousquet J."/>
            <person name="Jones S.J."/>
            <person name="Bohlmann J."/>
            <person name="Birol I."/>
        </authorList>
    </citation>
    <scope>NUCLEOTIDE SEQUENCE [LARGE SCALE GENOMIC DNA]</scope>
    <source>
        <tissue evidence="2">Flushing bud</tissue>
    </source>
</reference>
<evidence type="ECO:0000313" key="2">
    <source>
        <dbReference type="EMBL" id="KUM48901.1"/>
    </source>
</evidence>
<gene>
    <name evidence="2" type="ORF">ABT39_MTgene4237</name>
</gene>
<organism evidence="2">
    <name type="scientific">Picea glauca</name>
    <name type="common">White spruce</name>
    <name type="synonym">Pinus glauca</name>
    <dbReference type="NCBI Taxonomy" id="3330"/>
    <lineage>
        <taxon>Eukaryota</taxon>
        <taxon>Viridiplantae</taxon>
        <taxon>Streptophyta</taxon>
        <taxon>Embryophyta</taxon>
        <taxon>Tracheophyta</taxon>
        <taxon>Spermatophyta</taxon>
        <taxon>Pinopsida</taxon>
        <taxon>Pinidae</taxon>
        <taxon>Conifers I</taxon>
        <taxon>Pinales</taxon>
        <taxon>Pinaceae</taxon>
        <taxon>Picea</taxon>
    </lineage>
</organism>
<feature type="region of interest" description="Disordered" evidence="1">
    <location>
        <begin position="1"/>
        <end position="34"/>
    </location>
</feature>
<geneLocation type="mitochondrion" evidence="2"/>